<evidence type="ECO:0000313" key="2">
    <source>
        <dbReference type="Proteomes" id="UP000063234"/>
    </source>
</evidence>
<dbReference type="RefSeq" id="WP_068548734.1">
    <property type="nucleotide sequence ID" value="NZ_AP013035.1"/>
</dbReference>
<reference evidence="2" key="1">
    <citation type="journal article" date="2018" name="Science">
        <title>A primordial and reversible TCA cycle in a facultatively chemolithoautotrophic thermophile.</title>
        <authorList>
            <person name="Nunoura T."/>
            <person name="Chikaraishi Y."/>
            <person name="Izaki R."/>
            <person name="Suwa T."/>
            <person name="Sato T."/>
            <person name="Harada T."/>
            <person name="Mori K."/>
            <person name="Kato Y."/>
            <person name="Miyazaki M."/>
            <person name="Shimamura S."/>
            <person name="Yanagawa K."/>
            <person name="Shuto A."/>
            <person name="Ohkouchi N."/>
            <person name="Fujita N."/>
            <person name="Takaki Y."/>
            <person name="Atomi H."/>
            <person name="Takai K."/>
        </authorList>
    </citation>
    <scope>NUCLEOTIDE SEQUENCE [LARGE SCALE GENOMIC DNA]</scope>
    <source>
        <strain evidence="2">DSM 17441 / JCM 13301 / NBRC 103674 / ABI70S6</strain>
    </source>
</reference>
<dbReference type="SUPFAM" id="SSF48452">
    <property type="entry name" value="TPR-like"/>
    <property type="match status" value="1"/>
</dbReference>
<name>A0A0S3QRJ7_THET7</name>
<dbReference type="Gene3D" id="1.25.40.10">
    <property type="entry name" value="Tetratricopeptide repeat domain"/>
    <property type="match status" value="1"/>
</dbReference>
<evidence type="ECO:0008006" key="3">
    <source>
        <dbReference type="Google" id="ProtNLM"/>
    </source>
</evidence>
<dbReference type="Proteomes" id="UP000063234">
    <property type="component" value="Chromosome"/>
</dbReference>
<keyword evidence="2" id="KW-1185">Reference proteome</keyword>
<proteinExistence type="predicted"/>
<accession>A0A0S3QRJ7</accession>
<organism evidence="1 2">
    <name type="scientific">Thermosulfidibacter takaii (strain DSM 17441 / JCM 13301 / NBRC 103674 / ABI70S6)</name>
    <dbReference type="NCBI Taxonomy" id="1298851"/>
    <lineage>
        <taxon>Bacteria</taxon>
        <taxon>Pseudomonadati</taxon>
        <taxon>Thermosulfidibacterota</taxon>
        <taxon>Thermosulfidibacteria</taxon>
        <taxon>Thermosulfidibacterales</taxon>
        <taxon>Thermosulfidibacteraceae</taxon>
    </lineage>
</organism>
<dbReference type="InterPro" id="IPR019734">
    <property type="entry name" value="TPR_rpt"/>
</dbReference>
<dbReference type="InterPro" id="IPR011990">
    <property type="entry name" value="TPR-like_helical_dom_sf"/>
</dbReference>
<dbReference type="EMBL" id="AP013035">
    <property type="protein sequence ID" value="BAT70956.1"/>
    <property type="molecule type" value="Genomic_DNA"/>
</dbReference>
<dbReference type="AlphaFoldDB" id="A0A0S3QRJ7"/>
<dbReference type="KEGG" id="ttk:TST_0146"/>
<sequence length="200" mass="23679">MAFWRKKLKYKDDLDRAYHAYFLLKEKKIEEAMALCSKDDIHSSYVLALALEKQGKKEEALELFLRIVEKEPFYLGIRERIVELAEELGMDDVVSEHAAFLACVLPELEEAEEEVVELVEESVEPESVEEDELLVLDELDEEEFVTVDMVYSYMHQFMFEEAYQQLLKLLERDPDNEELQELKSKLEKYLEFLEPEEPIK</sequence>
<gene>
    <name evidence="1" type="ORF">TST_0146</name>
</gene>
<dbReference type="Pfam" id="PF13174">
    <property type="entry name" value="TPR_6"/>
    <property type="match status" value="1"/>
</dbReference>
<dbReference type="STRING" id="1298851.TST_0146"/>
<evidence type="ECO:0000313" key="1">
    <source>
        <dbReference type="EMBL" id="BAT70956.1"/>
    </source>
</evidence>
<protein>
    <recommendedName>
        <fullName evidence="3">Tetratricopeptide repeat protein</fullName>
    </recommendedName>
</protein>